<evidence type="ECO:0000313" key="3">
    <source>
        <dbReference type="Proteomes" id="UP000753802"/>
    </source>
</evidence>
<dbReference type="InterPro" id="IPR022134">
    <property type="entry name" value="DUF3667"/>
</dbReference>
<gene>
    <name evidence="2" type="ORF">GWC95_04310</name>
</gene>
<dbReference type="Pfam" id="PF12412">
    <property type="entry name" value="DUF3667"/>
    <property type="match status" value="1"/>
</dbReference>
<feature type="transmembrane region" description="Helical" evidence="1">
    <location>
        <begin position="220"/>
        <end position="238"/>
    </location>
</feature>
<proteinExistence type="predicted"/>
<organism evidence="2 3">
    <name type="scientific">Sediminibacterium roseum</name>
    <dbReference type="NCBI Taxonomy" id="1978412"/>
    <lineage>
        <taxon>Bacteria</taxon>
        <taxon>Pseudomonadati</taxon>
        <taxon>Bacteroidota</taxon>
        <taxon>Chitinophagia</taxon>
        <taxon>Chitinophagales</taxon>
        <taxon>Chitinophagaceae</taxon>
        <taxon>Sediminibacterium</taxon>
    </lineage>
</organism>
<protein>
    <submittedName>
        <fullName evidence="2">DUF3667 domain-containing protein</fullName>
    </submittedName>
</protein>
<keyword evidence="1" id="KW-1133">Transmembrane helix</keyword>
<reference evidence="2 3" key="1">
    <citation type="submission" date="2020-01" db="EMBL/GenBank/DDBJ databases">
        <title>Genome analysis.</title>
        <authorList>
            <person name="Wu S."/>
            <person name="Wang G."/>
        </authorList>
    </citation>
    <scope>NUCLEOTIDE SEQUENCE [LARGE SCALE GENOMIC DNA]</scope>
    <source>
        <strain evidence="2 3">SYL130</strain>
    </source>
</reference>
<keyword evidence="1" id="KW-0472">Membrane</keyword>
<comment type="caution">
    <text evidence="2">The sequence shown here is derived from an EMBL/GenBank/DDBJ whole genome shotgun (WGS) entry which is preliminary data.</text>
</comment>
<dbReference type="EMBL" id="JAACJS010000002">
    <property type="protein sequence ID" value="NCI49133.1"/>
    <property type="molecule type" value="Genomic_DNA"/>
</dbReference>
<feature type="transmembrane region" description="Helical" evidence="1">
    <location>
        <begin position="245"/>
        <end position="271"/>
    </location>
</feature>
<dbReference type="RefSeq" id="WP_161817430.1">
    <property type="nucleotide sequence ID" value="NZ_JAACJS010000002.1"/>
</dbReference>
<accession>A0ABW9ZV85</accession>
<name>A0ABW9ZV85_9BACT</name>
<evidence type="ECO:0000313" key="2">
    <source>
        <dbReference type="EMBL" id="NCI49133.1"/>
    </source>
</evidence>
<keyword evidence="1" id="KW-0812">Transmembrane</keyword>
<dbReference type="Proteomes" id="UP000753802">
    <property type="component" value="Unassembled WGS sequence"/>
</dbReference>
<feature type="transmembrane region" description="Helical" evidence="1">
    <location>
        <begin position="302"/>
        <end position="324"/>
    </location>
</feature>
<sequence length="367" mass="43159">MKLTTRQFIHSEHPVTCRNCQNHFTGKICNKCGEKVFDEKQLSSGHFFHQIIDFFTHFESKVLKTIWLNIKKPGFITQQNLQGIRVKYANPIQLYLVVSVLFYFTVTKIGVTDYTPGYGDQKYHLLSDYATFKWAAPLDSAVIRGIDKMHLKYFEETRQHLLERFETVKDSATGLYRIRNFSNNDAAFVNKEQLYAIAGNEAQKLFLKSFDASVSTLSKTFIFVMLPFMAGLLFVFFFRSLKYYGAALVLATHFMVFNLCFFIMHCLVNWLPYRLWGEDFGSILFRPINPLFRGATGPYFEFLFGNSFAFFHFLFWMPWLFIAFKRIANKPWWFNLLASYICSRVFFFLLFGVLKKLLIAFTVWTMH</sequence>
<keyword evidence="3" id="KW-1185">Reference proteome</keyword>
<feature type="transmembrane region" description="Helical" evidence="1">
    <location>
        <begin position="345"/>
        <end position="366"/>
    </location>
</feature>
<evidence type="ECO:0000256" key="1">
    <source>
        <dbReference type="SAM" id="Phobius"/>
    </source>
</evidence>
<feature type="transmembrane region" description="Helical" evidence="1">
    <location>
        <begin position="92"/>
        <end position="111"/>
    </location>
</feature>